<dbReference type="Gene3D" id="3.40.33.10">
    <property type="entry name" value="CAP"/>
    <property type="match status" value="1"/>
</dbReference>
<dbReference type="SMART" id="SM00198">
    <property type="entry name" value="SCP"/>
    <property type="match status" value="1"/>
</dbReference>
<feature type="domain" description="SCP" evidence="1">
    <location>
        <begin position="4"/>
        <end position="131"/>
    </location>
</feature>
<dbReference type="CDD" id="cd05380">
    <property type="entry name" value="CAP_euk"/>
    <property type="match status" value="1"/>
</dbReference>
<gene>
    <name evidence="2" type="ORF">KIN20_002974</name>
</gene>
<accession>A0AAD5LYH2</accession>
<proteinExistence type="predicted"/>
<keyword evidence="3" id="KW-1185">Reference proteome</keyword>
<protein>
    <recommendedName>
        <fullName evidence="1">SCP domain-containing protein</fullName>
    </recommendedName>
</protein>
<sequence length="141" mass="15873">MSDDTRQGALNLINQIRSQVALGQFRAMNPMPSASDMYKLAWDCNLENIAQRVIHDCPAPPKSARNAINYRCTDLCAAPVELPGCDDFCFLKWLVALPSCYGLNFGLCDRVFCQLVSCNRQEHKVQIVYMGYTKQCGETEQ</sequence>
<dbReference type="EMBL" id="JAHQIW010000383">
    <property type="protein sequence ID" value="KAJ1347810.1"/>
    <property type="molecule type" value="Genomic_DNA"/>
</dbReference>
<dbReference type="InterPro" id="IPR035940">
    <property type="entry name" value="CAP_sf"/>
</dbReference>
<reference evidence="2" key="1">
    <citation type="submission" date="2021-06" db="EMBL/GenBank/DDBJ databases">
        <title>Parelaphostrongylus tenuis whole genome reference sequence.</title>
        <authorList>
            <person name="Garwood T.J."/>
            <person name="Larsen P.A."/>
            <person name="Fountain-Jones N.M."/>
            <person name="Garbe J.R."/>
            <person name="Macchietto M.G."/>
            <person name="Kania S.A."/>
            <person name="Gerhold R.W."/>
            <person name="Richards J.E."/>
            <person name="Wolf T.M."/>
        </authorList>
    </citation>
    <scope>NUCLEOTIDE SEQUENCE</scope>
    <source>
        <strain evidence="2">MNPRO001-30</strain>
        <tissue evidence="2">Meninges</tissue>
    </source>
</reference>
<dbReference type="SUPFAM" id="SSF55797">
    <property type="entry name" value="PR-1-like"/>
    <property type="match status" value="1"/>
</dbReference>
<name>A0AAD5LYH2_PARTN</name>
<comment type="caution">
    <text evidence="2">The sequence shown here is derived from an EMBL/GenBank/DDBJ whole genome shotgun (WGS) entry which is preliminary data.</text>
</comment>
<dbReference type="AlphaFoldDB" id="A0AAD5LYH2"/>
<evidence type="ECO:0000313" key="2">
    <source>
        <dbReference type="EMBL" id="KAJ1347810.1"/>
    </source>
</evidence>
<dbReference type="Proteomes" id="UP001196413">
    <property type="component" value="Unassembled WGS sequence"/>
</dbReference>
<dbReference type="InterPro" id="IPR014044">
    <property type="entry name" value="CAP_dom"/>
</dbReference>
<organism evidence="2 3">
    <name type="scientific">Parelaphostrongylus tenuis</name>
    <name type="common">Meningeal worm</name>
    <dbReference type="NCBI Taxonomy" id="148309"/>
    <lineage>
        <taxon>Eukaryota</taxon>
        <taxon>Metazoa</taxon>
        <taxon>Ecdysozoa</taxon>
        <taxon>Nematoda</taxon>
        <taxon>Chromadorea</taxon>
        <taxon>Rhabditida</taxon>
        <taxon>Rhabditina</taxon>
        <taxon>Rhabditomorpha</taxon>
        <taxon>Strongyloidea</taxon>
        <taxon>Metastrongylidae</taxon>
        <taxon>Parelaphostrongylus</taxon>
    </lineage>
</organism>
<evidence type="ECO:0000259" key="1">
    <source>
        <dbReference type="SMART" id="SM00198"/>
    </source>
</evidence>
<evidence type="ECO:0000313" key="3">
    <source>
        <dbReference type="Proteomes" id="UP001196413"/>
    </source>
</evidence>
<dbReference type="Pfam" id="PF00188">
    <property type="entry name" value="CAP"/>
    <property type="match status" value="1"/>
</dbReference>